<dbReference type="SUPFAM" id="SSF52833">
    <property type="entry name" value="Thioredoxin-like"/>
    <property type="match status" value="1"/>
</dbReference>
<dbReference type="InterPro" id="IPR040079">
    <property type="entry name" value="Glutathione_S-Trfase"/>
</dbReference>
<dbReference type="SFLD" id="SFLDG00358">
    <property type="entry name" value="Main_(cytGST)"/>
    <property type="match status" value="1"/>
</dbReference>
<dbReference type="CDD" id="cd00570">
    <property type="entry name" value="GST_N_family"/>
    <property type="match status" value="1"/>
</dbReference>
<evidence type="ECO:0000313" key="3">
    <source>
        <dbReference type="Proteomes" id="UP001157974"/>
    </source>
</evidence>
<reference evidence="2 3" key="1">
    <citation type="journal article" date="2023" name="Nat. Commun.">
        <title>Origin of minicircular mitochondrial genomes in red algae.</title>
        <authorList>
            <person name="Lee Y."/>
            <person name="Cho C.H."/>
            <person name="Lee Y.M."/>
            <person name="Park S.I."/>
            <person name="Yang J.H."/>
            <person name="West J.A."/>
            <person name="Bhattacharya D."/>
            <person name="Yoon H.S."/>
        </authorList>
    </citation>
    <scope>NUCLEOTIDE SEQUENCE [LARGE SCALE GENOMIC DNA]</scope>
    <source>
        <strain evidence="2 3">CCMP1338</strain>
        <tissue evidence="2">Whole cell</tissue>
    </source>
</reference>
<dbReference type="InterPro" id="IPR036282">
    <property type="entry name" value="Glutathione-S-Trfase_C_sf"/>
</dbReference>
<evidence type="ECO:0000259" key="1">
    <source>
        <dbReference type="PROSITE" id="PS50404"/>
    </source>
</evidence>
<comment type="caution">
    <text evidence="2">The sequence shown here is derived from an EMBL/GenBank/DDBJ whole genome shotgun (WGS) entry which is preliminary data.</text>
</comment>
<dbReference type="Proteomes" id="UP001157974">
    <property type="component" value="Unassembled WGS sequence"/>
</dbReference>
<accession>A0AAV8UXJ0</accession>
<dbReference type="SFLD" id="SFLDS00019">
    <property type="entry name" value="Glutathione_Transferase_(cytos"/>
    <property type="match status" value="1"/>
</dbReference>
<dbReference type="Gene3D" id="3.40.30.10">
    <property type="entry name" value="Glutaredoxin"/>
    <property type="match status" value="1"/>
</dbReference>
<gene>
    <name evidence="2" type="ORF">NDN08_002809</name>
</gene>
<dbReference type="Pfam" id="PF13410">
    <property type="entry name" value="GST_C_2"/>
    <property type="match status" value="1"/>
</dbReference>
<dbReference type="PANTHER" id="PTHR43968:SF6">
    <property type="entry name" value="GLUTATHIONE S-TRANSFERASE OMEGA"/>
    <property type="match status" value="1"/>
</dbReference>
<protein>
    <recommendedName>
        <fullName evidence="1">GST N-terminal domain-containing protein</fullName>
    </recommendedName>
</protein>
<dbReference type="InterPro" id="IPR004045">
    <property type="entry name" value="Glutathione_S-Trfase_N"/>
</dbReference>
<evidence type="ECO:0000313" key="2">
    <source>
        <dbReference type="EMBL" id="KAJ8906316.1"/>
    </source>
</evidence>
<dbReference type="PROSITE" id="PS50404">
    <property type="entry name" value="GST_NTER"/>
    <property type="match status" value="1"/>
</dbReference>
<dbReference type="Pfam" id="PF13409">
    <property type="entry name" value="GST_N_2"/>
    <property type="match status" value="1"/>
</dbReference>
<name>A0AAV8UXJ0_9RHOD</name>
<sequence length="230" mass="26548">MRPVFISSLSMRGDTPELGRRPKIKRIELVSAKPCPYAQRAWIALEEVGVEYTLREVELYGSRKPDWFLKVNPKGKVPVLLVYEEGDNQPRLIVESNVICRYIADNLRTEGSELANPEEAKVWHEWIDDDLGYHGKEQVTKSRRGGSVLGGELETSLLKVEEALRKGGPFVCGNDFSTVDVSMYPFLSRLEETFSMEETHFSHLLTYIQLLRSRRSIQRASTQGGWWWWW</sequence>
<dbReference type="PANTHER" id="PTHR43968">
    <property type="match status" value="1"/>
</dbReference>
<dbReference type="InterPro" id="IPR036249">
    <property type="entry name" value="Thioredoxin-like_sf"/>
</dbReference>
<keyword evidence="3" id="KW-1185">Reference proteome</keyword>
<dbReference type="AlphaFoldDB" id="A0AAV8UXJ0"/>
<organism evidence="2 3">
    <name type="scientific">Rhodosorus marinus</name>
    <dbReference type="NCBI Taxonomy" id="101924"/>
    <lineage>
        <taxon>Eukaryota</taxon>
        <taxon>Rhodophyta</taxon>
        <taxon>Stylonematophyceae</taxon>
        <taxon>Stylonematales</taxon>
        <taxon>Stylonemataceae</taxon>
        <taxon>Rhodosorus</taxon>
    </lineage>
</organism>
<feature type="domain" description="GST N-terminal" evidence="1">
    <location>
        <begin position="25"/>
        <end position="111"/>
    </location>
</feature>
<proteinExistence type="predicted"/>
<dbReference type="GO" id="GO:0005737">
    <property type="term" value="C:cytoplasm"/>
    <property type="evidence" value="ECO:0007669"/>
    <property type="project" value="TreeGrafter"/>
</dbReference>
<dbReference type="InterPro" id="IPR050983">
    <property type="entry name" value="GST_Omega/HSP26"/>
</dbReference>
<dbReference type="Gene3D" id="1.20.1050.10">
    <property type="match status" value="1"/>
</dbReference>
<dbReference type="EMBL" id="JAMWBK010000003">
    <property type="protein sequence ID" value="KAJ8906316.1"/>
    <property type="molecule type" value="Genomic_DNA"/>
</dbReference>
<dbReference type="SUPFAM" id="SSF47616">
    <property type="entry name" value="GST C-terminal domain-like"/>
    <property type="match status" value="1"/>
</dbReference>